<name>A0ACC3TZ24_9ASCO</name>
<proteinExistence type="predicted"/>
<dbReference type="EMBL" id="MU970037">
    <property type="protein sequence ID" value="KAK9325927.1"/>
    <property type="molecule type" value="Genomic_DNA"/>
</dbReference>
<organism evidence="1 2">
    <name type="scientific">Lipomyces orientalis</name>
    <dbReference type="NCBI Taxonomy" id="1233043"/>
    <lineage>
        <taxon>Eukaryota</taxon>
        <taxon>Fungi</taxon>
        <taxon>Dikarya</taxon>
        <taxon>Ascomycota</taxon>
        <taxon>Saccharomycotina</taxon>
        <taxon>Lipomycetes</taxon>
        <taxon>Lipomycetales</taxon>
        <taxon>Lipomycetaceae</taxon>
        <taxon>Lipomyces</taxon>
    </lineage>
</organism>
<comment type="caution">
    <text evidence="1">The sequence shown here is derived from an EMBL/GenBank/DDBJ whole genome shotgun (WGS) entry which is preliminary data.</text>
</comment>
<evidence type="ECO:0000313" key="1">
    <source>
        <dbReference type="EMBL" id="KAK9325927.1"/>
    </source>
</evidence>
<evidence type="ECO:0000313" key="2">
    <source>
        <dbReference type="Proteomes" id="UP001489719"/>
    </source>
</evidence>
<gene>
    <name evidence="1" type="ORF">V1517DRAFT_313031</name>
</gene>
<dbReference type="Proteomes" id="UP001489719">
    <property type="component" value="Unassembled WGS sequence"/>
</dbReference>
<protein>
    <submittedName>
        <fullName evidence="1">Uncharacterized protein</fullName>
    </submittedName>
</protein>
<sequence length="388" mass="43675">MKSLGARHALASHRASVLRVFLQGYTVDTTAPSTFSVRRQLISSTPSNQKKLYDLEIYVSKSLSPYFNLSFEDYLFKQFPAYRSEHTSCTELPKKVLLLYTNHRSVIIGRNQNPWREANVQSLRANNVPIIRRKSGGGTVFHDEGNANYSVMMPSKEFDRDEHALLLCSALNPVLSQKREQTLLSVNERHDIVDQDARKVSGSAYKLQRGKAYHHGTMLLNSKLGMLSKLLHHSPDGGHEEVEGPGVQSVRSPVSNIGISNEQFTDAIIHAFKEAYTSARDNTLKIRYVDEDSITKEEAPDINKGIEELQSWEWTFGSTPKFLHRFSMEDSTPAVSFTVVGGTIADLESDLPEFAEKKDSLVGIPYRGAEVASQIDSKFWKQRLLRAI</sequence>
<accession>A0ACC3TZ24</accession>
<reference evidence="2" key="1">
    <citation type="journal article" date="2024" name="Front. Bioeng. Biotechnol.">
        <title>Genome-scale model development and genomic sequencing of the oleaginous clade Lipomyces.</title>
        <authorList>
            <person name="Czajka J.J."/>
            <person name="Han Y."/>
            <person name="Kim J."/>
            <person name="Mondo S.J."/>
            <person name="Hofstad B.A."/>
            <person name="Robles A."/>
            <person name="Haridas S."/>
            <person name="Riley R."/>
            <person name="LaButti K."/>
            <person name="Pangilinan J."/>
            <person name="Andreopoulos W."/>
            <person name="Lipzen A."/>
            <person name="Yan J."/>
            <person name="Wang M."/>
            <person name="Ng V."/>
            <person name="Grigoriev I.V."/>
            <person name="Spatafora J.W."/>
            <person name="Magnuson J.K."/>
            <person name="Baker S.E."/>
            <person name="Pomraning K.R."/>
        </authorList>
    </citation>
    <scope>NUCLEOTIDE SEQUENCE [LARGE SCALE GENOMIC DNA]</scope>
    <source>
        <strain evidence="2">CBS 10300</strain>
    </source>
</reference>
<keyword evidence="2" id="KW-1185">Reference proteome</keyword>